<sequence>MGRVTTELTPENVWMATCAEAFHRSNDSCNGVLKDVWLDAFKFALKMHTPMYLLPAIITHRKNPQHFIKKTIPSIIRSSIFLATLPTGTAPIQCWLRKTTGRNHPIYAFIGGLVTGFICINIEHPSRRNELVVYTVNQLVETLYKMAVVRGWAKFVPKANCFIFVMAMSLLSYQYHYQRKNLGNIRSILKFFLGDRDDHPQLALRNEEGGRGVLLGVRREGETIEEAKERRTKFFHSIRKELTIAVKSTARAFFMGIAIRGGFGFLVSMIGLLRTRLFSNAKVKKSLAGALYKICLKSFGGNTMQFSLFLFLMVGGWRFTLLALRILTGESTRLHTFISGAVSGLSMFYSPSTEIAMYFASKAAEGAFRTGVDNGYVRTVPKGDVMLFTLGCGILFYACVIEPFNLRPSYQKFLVNVSGGRALDYEPVARAFHPDWFTKTGFTYPKR</sequence>
<dbReference type="GO" id="GO:0012505">
    <property type="term" value="C:endomembrane system"/>
    <property type="evidence" value="ECO:0007669"/>
    <property type="project" value="UniProtKB-SubCell"/>
</dbReference>
<keyword evidence="9" id="KW-1185">Reference proteome</keyword>
<evidence type="ECO:0000259" key="7">
    <source>
        <dbReference type="Pfam" id="PF15982"/>
    </source>
</evidence>
<dbReference type="InterPro" id="IPR031926">
    <property type="entry name" value="TMEM135_N"/>
</dbReference>
<evidence type="ECO:0000256" key="2">
    <source>
        <dbReference type="ARBA" id="ARBA00008924"/>
    </source>
</evidence>
<dbReference type="OrthoDB" id="291792at2759"/>
<comment type="caution">
    <text evidence="8">The sequence shown here is derived from an EMBL/GenBank/DDBJ whole genome shotgun (WGS) entry which is preliminary data.</text>
</comment>
<feature type="transmembrane region" description="Helical" evidence="6">
    <location>
        <begin position="385"/>
        <end position="404"/>
    </location>
</feature>
<keyword evidence="3 6" id="KW-0812">Transmembrane</keyword>
<dbReference type="EMBL" id="MDYQ01000163">
    <property type="protein sequence ID" value="PRP80035.1"/>
    <property type="molecule type" value="Genomic_DNA"/>
</dbReference>
<dbReference type="PANTHER" id="PTHR12459">
    <property type="entry name" value="TRANSMEMBRANE PROTEIN 135-RELATED"/>
    <property type="match status" value="1"/>
</dbReference>
<dbReference type="InterPro" id="IPR026749">
    <property type="entry name" value="Tmem135"/>
</dbReference>
<feature type="domain" description="Transmembrane protein 135 N-terminal" evidence="7">
    <location>
        <begin position="17"/>
        <end position="148"/>
    </location>
</feature>
<evidence type="ECO:0000256" key="3">
    <source>
        <dbReference type="ARBA" id="ARBA00022692"/>
    </source>
</evidence>
<comment type="similarity">
    <text evidence="2">Belongs to the TMEM135 family.</text>
</comment>
<feature type="transmembrane region" description="Helical" evidence="6">
    <location>
        <begin position="252"/>
        <end position="273"/>
    </location>
</feature>
<gene>
    <name evidence="8" type="ORF">PROFUN_12322</name>
</gene>
<evidence type="ECO:0000313" key="9">
    <source>
        <dbReference type="Proteomes" id="UP000241769"/>
    </source>
</evidence>
<keyword evidence="4 6" id="KW-1133">Transmembrane helix</keyword>
<dbReference type="Pfam" id="PF15982">
    <property type="entry name" value="TMEM135_C_rich"/>
    <property type="match status" value="1"/>
</dbReference>
<evidence type="ECO:0000256" key="1">
    <source>
        <dbReference type="ARBA" id="ARBA00004127"/>
    </source>
</evidence>
<feature type="transmembrane region" description="Helical" evidence="6">
    <location>
        <begin position="306"/>
        <end position="327"/>
    </location>
</feature>
<proteinExistence type="inferred from homology"/>
<keyword evidence="5 6" id="KW-0472">Membrane</keyword>
<evidence type="ECO:0000256" key="5">
    <source>
        <dbReference type="ARBA" id="ARBA00023136"/>
    </source>
</evidence>
<evidence type="ECO:0000313" key="8">
    <source>
        <dbReference type="EMBL" id="PRP80035.1"/>
    </source>
</evidence>
<dbReference type="InParanoid" id="A0A2P6N7V9"/>
<reference evidence="8 9" key="1">
    <citation type="journal article" date="2018" name="Genome Biol. Evol.">
        <title>Multiple Roots of Fruiting Body Formation in Amoebozoa.</title>
        <authorList>
            <person name="Hillmann F."/>
            <person name="Forbes G."/>
            <person name="Novohradska S."/>
            <person name="Ferling I."/>
            <person name="Riege K."/>
            <person name="Groth M."/>
            <person name="Westermann M."/>
            <person name="Marz M."/>
            <person name="Spaller T."/>
            <person name="Winckler T."/>
            <person name="Schaap P."/>
            <person name="Glockner G."/>
        </authorList>
    </citation>
    <scope>NUCLEOTIDE SEQUENCE [LARGE SCALE GENOMIC DNA]</scope>
    <source>
        <strain evidence="8 9">Jena</strain>
    </source>
</reference>
<organism evidence="8 9">
    <name type="scientific">Planoprotostelium fungivorum</name>
    <dbReference type="NCBI Taxonomy" id="1890364"/>
    <lineage>
        <taxon>Eukaryota</taxon>
        <taxon>Amoebozoa</taxon>
        <taxon>Evosea</taxon>
        <taxon>Variosea</taxon>
        <taxon>Cavosteliida</taxon>
        <taxon>Cavosteliaceae</taxon>
        <taxon>Planoprotostelium</taxon>
    </lineage>
</organism>
<accession>A0A2P6N7V9</accession>
<dbReference type="PANTHER" id="PTHR12459:SF15">
    <property type="entry name" value="TRANSMEMBRANE PROTEIN 135"/>
    <property type="match status" value="1"/>
</dbReference>
<evidence type="ECO:0000256" key="6">
    <source>
        <dbReference type="SAM" id="Phobius"/>
    </source>
</evidence>
<dbReference type="Proteomes" id="UP000241769">
    <property type="component" value="Unassembled WGS sequence"/>
</dbReference>
<protein>
    <submittedName>
        <fullName evidence="8">Transmembrane protein</fullName>
    </submittedName>
</protein>
<evidence type="ECO:0000256" key="4">
    <source>
        <dbReference type="ARBA" id="ARBA00022989"/>
    </source>
</evidence>
<comment type="subcellular location">
    <subcellularLocation>
        <location evidence="1">Endomembrane system</location>
        <topology evidence="1">Multi-pass membrane protein</topology>
    </subcellularLocation>
</comment>
<name>A0A2P6N7V9_9EUKA</name>
<dbReference type="AlphaFoldDB" id="A0A2P6N7V9"/>